<gene>
    <name evidence="2" type="ORF">EV137_3410</name>
</gene>
<feature type="transmembrane region" description="Helical" evidence="1">
    <location>
        <begin position="61"/>
        <end position="78"/>
    </location>
</feature>
<name>A0ABY2FE27_9ACTN</name>
<feature type="transmembrane region" description="Helical" evidence="1">
    <location>
        <begin position="152"/>
        <end position="171"/>
    </location>
</feature>
<evidence type="ECO:0000313" key="3">
    <source>
        <dbReference type="Proteomes" id="UP000295060"/>
    </source>
</evidence>
<keyword evidence="1" id="KW-0472">Membrane</keyword>
<feature type="transmembrane region" description="Helical" evidence="1">
    <location>
        <begin position="37"/>
        <end position="55"/>
    </location>
</feature>
<keyword evidence="1" id="KW-0812">Transmembrane</keyword>
<feature type="transmembrane region" description="Helical" evidence="1">
    <location>
        <begin position="121"/>
        <end position="140"/>
    </location>
</feature>
<keyword evidence="3" id="KW-1185">Reference proteome</keyword>
<dbReference type="EMBL" id="SODU01000002">
    <property type="protein sequence ID" value="TDW89614.1"/>
    <property type="molecule type" value="Genomic_DNA"/>
</dbReference>
<organism evidence="2 3">
    <name type="scientific">Kribbella pratensis</name>
    <dbReference type="NCBI Taxonomy" id="2512112"/>
    <lineage>
        <taxon>Bacteria</taxon>
        <taxon>Bacillati</taxon>
        <taxon>Actinomycetota</taxon>
        <taxon>Actinomycetes</taxon>
        <taxon>Propionibacteriales</taxon>
        <taxon>Kribbellaceae</taxon>
        <taxon>Kribbella</taxon>
    </lineage>
</organism>
<reference evidence="2 3" key="1">
    <citation type="submission" date="2019-03" db="EMBL/GenBank/DDBJ databases">
        <title>Genomic Encyclopedia of Type Strains, Phase III (KMG-III): the genomes of soil and plant-associated and newly described type strains.</title>
        <authorList>
            <person name="Whitman W."/>
        </authorList>
    </citation>
    <scope>NUCLEOTIDE SEQUENCE [LARGE SCALE GENOMIC DNA]</scope>
    <source>
        <strain evidence="2 3">VKMAc-2574</strain>
    </source>
</reference>
<evidence type="ECO:0000313" key="2">
    <source>
        <dbReference type="EMBL" id="TDW89614.1"/>
    </source>
</evidence>
<comment type="caution">
    <text evidence="2">The sequence shown here is derived from an EMBL/GenBank/DDBJ whole genome shotgun (WGS) entry which is preliminary data.</text>
</comment>
<sequence>MRFTSRPRRPRNPLLNSAEYSALKSEQLERIKQRDSFLNLNVVAIGLTASLAIQLEGRQHAWLLIPWITTILGWAYLSNDDKVTAIARHLEQNAGISESLGLWESSTKGLTPSALRRTAEIVVFLIAFVAPTPVSVALYLSSSHADPIRPLSWILIGSGSLLTAGLALTYSSSLVGRWRSKLPPLVS</sequence>
<accession>A0ABY2FE27</accession>
<protein>
    <submittedName>
        <fullName evidence="2">Uncharacterized protein</fullName>
    </submittedName>
</protein>
<proteinExistence type="predicted"/>
<keyword evidence="1" id="KW-1133">Transmembrane helix</keyword>
<evidence type="ECO:0000256" key="1">
    <source>
        <dbReference type="SAM" id="Phobius"/>
    </source>
</evidence>
<dbReference type="Proteomes" id="UP000295060">
    <property type="component" value="Unassembled WGS sequence"/>
</dbReference>